<organism evidence="1">
    <name type="scientific">Cucumis melo</name>
    <name type="common">Muskmelon</name>
    <dbReference type="NCBI Taxonomy" id="3656"/>
    <lineage>
        <taxon>Eukaryota</taxon>
        <taxon>Viridiplantae</taxon>
        <taxon>Streptophyta</taxon>
        <taxon>Embryophyta</taxon>
        <taxon>Tracheophyta</taxon>
        <taxon>Spermatophyta</taxon>
        <taxon>Magnoliopsida</taxon>
        <taxon>eudicotyledons</taxon>
        <taxon>Gunneridae</taxon>
        <taxon>Pentapetalae</taxon>
        <taxon>rosids</taxon>
        <taxon>fabids</taxon>
        <taxon>Cucurbitales</taxon>
        <taxon>Cucurbitaceae</taxon>
        <taxon>Benincaseae</taxon>
        <taxon>Cucumis</taxon>
    </lineage>
</organism>
<accession>A0A9I9EAT0</accession>
<dbReference type="Gramene" id="MELO3C031002.2.1">
    <property type="protein sequence ID" value="MELO3C031002.2.1"/>
    <property type="gene ID" value="MELO3C031002.2"/>
</dbReference>
<dbReference type="EnsemblPlants" id="MELO3C031002.2.1">
    <property type="protein sequence ID" value="MELO3C031002.2.1"/>
    <property type="gene ID" value="MELO3C031002.2"/>
</dbReference>
<evidence type="ECO:0000313" key="1">
    <source>
        <dbReference type="EnsemblPlants" id="MELO3C031002.2.1"/>
    </source>
</evidence>
<reference evidence="1" key="1">
    <citation type="submission" date="2023-03" db="UniProtKB">
        <authorList>
            <consortium name="EnsemblPlants"/>
        </authorList>
    </citation>
    <scope>IDENTIFICATION</scope>
</reference>
<protein>
    <submittedName>
        <fullName evidence="1">Uncharacterized protein</fullName>
    </submittedName>
</protein>
<dbReference type="AlphaFoldDB" id="A0A9I9EAT0"/>
<proteinExistence type="predicted"/>
<sequence>MYFRFSLKVYHFGTIAGLQVTLAALVLALDHREIAVSASMQHYSVGAVVLNISVSSNSVATRTVHSYIDHGVLNELTVSNSLVLVVIGRSNLMR</sequence>
<name>A0A9I9EAT0_CUCME</name>